<organism evidence="2">
    <name type="scientific">hydrothermal vent metagenome</name>
    <dbReference type="NCBI Taxonomy" id="652676"/>
    <lineage>
        <taxon>unclassified sequences</taxon>
        <taxon>metagenomes</taxon>
        <taxon>ecological metagenomes</taxon>
    </lineage>
</organism>
<dbReference type="PANTHER" id="PTHR33525:SF3">
    <property type="entry name" value="RIBONUCLEASE Y"/>
    <property type="match status" value="1"/>
</dbReference>
<dbReference type="PROSITE" id="PS51833">
    <property type="entry name" value="HDOD"/>
    <property type="match status" value="1"/>
</dbReference>
<reference evidence="2" key="1">
    <citation type="submission" date="2018-06" db="EMBL/GenBank/DDBJ databases">
        <authorList>
            <person name="Zhirakovskaya E."/>
        </authorList>
    </citation>
    <scope>NUCLEOTIDE SEQUENCE</scope>
</reference>
<proteinExistence type="predicted"/>
<accession>A0A3B1DG73</accession>
<dbReference type="Pfam" id="PF08668">
    <property type="entry name" value="HDOD"/>
    <property type="match status" value="1"/>
</dbReference>
<evidence type="ECO:0000313" key="2">
    <source>
        <dbReference type="EMBL" id="VAX33930.1"/>
    </source>
</evidence>
<feature type="domain" description="HDOD" evidence="1">
    <location>
        <begin position="12"/>
        <end position="200"/>
    </location>
</feature>
<sequence>MTSMNIASLTDLPTLPVILRRLFEVLQDEKSTFVDIANVIKHDQTLTEKILRVANSPYFGHAGKVNTLEQAIMFLGYDLVRGICLGTSVFRFLGRPERESLGKLWQHSYEVGIIAANISEHACNIERGTCFVSGLLHDIGRVIFLTLHREKYISMLSTDSIFLKETEVFGIDHPAAGGNFLEKALLPDEIVCSVRYHHKPSMCTRYRETSSVISLAEALSRTFFPKIEDDGIWTEEHDAILLELSLDEGKLKKIREKAEEEAVTMQGLFTL</sequence>
<dbReference type="InterPro" id="IPR052340">
    <property type="entry name" value="RNase_Y/CdgJ"/>
</dbReference>
<gene>
    <name evidence="2" type="ORF">MNBD_NITROSPIRAE03-487</name>
</gene>
<evidence type="ECO:0000259" key="1">
    <source>
        <dbReference type="PROSITE" id="PS51833"/>
    </source>
</evidence>
<dbReference type="InterPro" id="IPR013976">
    <property type="entry name" value="HDOD"/>
</dbReference>
<dbReference type="EMBL" id="UOGI01000223">
    <property type="protein sequence ID" value="VAX33930.1"/>
    <property type="molecule type" value="Genomic_DNA"/>
</dbReference>
<dbReference type="Gene3D" id="1.10.3210.10">
    <property type="entry name" value="Hypothetical protein af1432"/>
    <property type="match status" value="1"/>
</dbReference>
<dbReference type="AlphaFoldDB" id="A0A3B1DG73"/>
<dbReference type="SUPFAM" id="SSF109604">
    <property type="entry name" value="HD-domain/PDEase-like"/>
    <property type="match status" value="1"/>
</dbReference>
<name>A0A3B1DG73_9ZZZZ</name>
<protein>
    <recommendedName>
        <fullName evidence="1">HDOD domain-containing protein</fullName>
    </recommendedName>
</protein>
<dbReference type="PANTHER" id="PTHR33525">
    <property type="match status" value="1"/>
</dbReference>